<keyword evidence="3" id="KW-1185">Reference proteome</keyword>
<keyword evidence="1" id="KW-1133">Transmembrane helix</keyword>
<sequence length="42" mass="4738">MLPPPEVLCFWPVITYMVYATFDGAVLSALLTTEKVLDYLSE</sequence>
<evidence type="ECO:0000313" key="2">
    <source>
        <dbReference type="EMBL" id="MFC1848613.1"/>
    </source>
</evidence>
<accession>A0ABV6YQX7</accession>
<organism evidence="2 3">
    <name type="scientific">candidate division CSSED10-310 bacterium</name>
    <dbReference type="NCBI Taxonomy" id="2855610"/>
    <lineage>
        <taxon>Bacteria</taxon>
        <taxon>Bacteria division CSSED10-310</taxon>
    </lineage>
</organism>
<proteinExistence type="predicted"/>
<evidence type="ECO:0000313" key="3">
    <source>
        <dbReference type="Proteomes" id="UP001594351"/>
    </source>
</evidence>
<keyword evidence="1" id="KW-0812">Transmembrane</keyword>
<feature type="transmembrane region" description="Helical" evidence="1">
    <location>
        <begin position="7"/>
        <end position="31"/>
    </location>
</feature>
<evidence type="ECO:0000256" key="1">
    <source>
        <dbReference type="SAM" id="Phobius"/>
    </source>
</evidence>
<dbReference type="Proteomes" id="UP001594351">
    <property type="component" value="Unassembled WGS sequence"/>
</dbReference>
<protein>
    <submittedName>
        <fullName evidence="2">Uncharacterized protein</fullName>
    </submittedName>
</protein>
<dbReference type="EMBL" id="JBHPBY010000002">
    <property type="protein sequence ID" value="MFC1848613.1"/>
    <property type="molecule type" value="Genomic_DNA"/>
</dbReference>
<keyword evidence="1" id="KW-0472">Membrane</keyword>
<gene>
    <name evidence="2" type="ORF">ACFL27_00250</name>
</gene>
<name>A0ABV6YQX7_UNCC1</name>
<comment type="caution">
    <text evidence="2">The sequence shown here is derived from an EMBL/GenBank/DDBJ whole genome shotgun (WGS) entry which is preliminary data.</text>
</comment>
<reference evidence="2 3" key="1">
    <citation type="submission" date="2024-09" db="EMBL/GenBank/DDBJ databases">
        <title>Laminarin stimulates single cell rates of sulfate reduction while oxygen inhibits transcriptomic activity in coastal marine sediment.</title>
        <authorList>
            <person name="Lindsay M."/>
            <person name="Orcutt B."/>
            <person name="Emerson D."/>
            <person name="Stepanauskas R."/>
            <person name="D'Angelo T."/>
        </authorList>
    </citation>
    <scope>NUCLEOTIDE SEQUENCE [LARGE SCALE GENOMIC DNA]</scope>
    <source>
        <strain evidence="2">SAG AM-311-K15</strain>
    </source>
</reference>